<evidence type="ECO:0000313" key="1">
    <source>
        <dbReference type="EMBL" id="MFC3965037.1"/>
    </source>
</evidence>
<evidence type="ECO:0000313" key="2">
    <source>
        <dbReference type="Proteomes" id="UP001595696"/>
    </source>
</evidence>
<accession>A0ABV8DY02</accession>
<reference evidence="2" key="1">
    <citation type="journal article" date="2019" name="Int. J. Syst. Evol. Microbiol.">
        <title>The Global Catalogue of Microorganisms (GCM) 10K type strain sequencing project: providing services to taxonomists for standard genome sequencing and annotation.</title>
        <authorList>
            <consortium name="The Broad Institute Genomics Platform"/>
            <consortium name="The Broad Institute Genome Sequencing Center for Infectious Disease"/>
            <person name="Wu L."/>
            <person name="Ma J."/>
        </authorList>
    </citation>
    <scope>NUCLEOTIDE SEQUENCE [LARGE SCALE GENOMIC DNA]</scope>
    <source>
        <strain evidence="2">CGMCC 4.7330</strain>
    </source>
</reference>
<sequence length="167" mass="19247">MVVEERLSAWLTERVGSRVRVQREHTGELRLNWVDGPTEPRMRDMLGDFGKHADIALPDTACARDLSELGRTVAVLLWLDRDPDRTELLEPEIVDRASTEIGYPERAHPRWQRRARNLRSVIEVERDDLVAGVRLLLHRSTATGWDAALAWLDDLEHRPPRHLQSVP</sequence>
<dbReference type="Proteomes" id="UP001595696">
    <property type="component" value="Unassembled WGS sequence"/>
</dbReference>
<dbReference type="RefSeq" id="WP_378614796.1">
    <property type="nucleotide sequence ID" value="NZ_JBHSAX010000019.1"/>
</dbReference>
<dbReference type="EMBL" id="JBHSAX010000019">
    <property type="protein sequence ID" value="MFC3965037.1"/>
    <property type="molecule type" value="Genomic_DNA"/>
</dbReference>
<name>A0ABV8DY02_9NOCA</name>
<keyword evidence="2" id="KW-1185">Reference proteome</keyword>
<protein>
    <submittedName>
        <fullName evidence="1">Uncharacterized protein</fullName>
    </submittedName>
</protein>
<proteinExistence type="predicted"/>
<comment type="caution">
    <text evidence="1">The sequence shown here is derived from an EMBL/GenBank/DDBJ whole genome shotgun (WGS) entry which is preliminary data.</text>
</comment>
<gene>
    <name evidence="1" type="ORF">ACFO0B_23875</name>
</gene>
<organism evidence="1 2">
    <name type="scientific">Nocardia jiangsuensis</name>
    <dbReference type="NCBI Taxonomy" id="1691563"/>
    <lineage>
        <taxon>Bacteria</taxon>
        <taxon>Bacillati</taxon>
        <taxon>Actinomycetota</taxon>
        <taxon>Actinomycetes</taxon>
        <taxon>Mycobacteriales</taxon>
        <taxon>Nocardiaceae</taxon>
        <taxon>Nocardia</taxon>
    </lineage>
</organism>